<gene>
    <name evidence="2" type="ORF">FRX97_05175</name>
</gene>
<feature type="transmembrane region" description="Helical" evidence="1">
    <location>
        <begin position="410"/>
        <end position="430"/>
    </location>
</feature>
<organism evidence="2 3">
    <name type="scientific">Luteibaculum oceani</name>
    <dbReference type="NCBI Taxonomy" id="1294296"/>
    <lineage>
        <taxon>Bacteria</taxon>
        <taxon>Pseudomonadati</taxon>
        <taxon>Bacteroidota</taxon>
        <taxon>Flavobacteriia</taxon>
        <taxon>Flavobacteriales</taxon>
        <taxon>Luteibaculaceae</taxon>
        <taxon>Luteibaculum</taxon>
    </lineage>
</organism>
<evidence type="ECO:0000313" key="3">
    <source>
        <dbReference type="Proteomes" id="UP000321168"/>
    </source>
</evidence>
<keyword evidence="3" id="KW-1185">Reference proteome</keyword>
<feature type="transmembrane region" description="Helical" evidence="1">
    <location>
        <begin position="131"/>
        <end position="150"/>
    </location>
</feature>
<keyword evidence="1" id="KW-1133">Transmembrane helix</keyword>
<feature type="transmembrane region" description="Helical" evidence="1">
    <location>
        <begin position="156"/>
        <end position="174"/>
    </location>
</feature>
<sequence>MKNQKVNYWFFYLLPLFIWFLWDVVWFYRSFIVIFFSISIFNVLKELNKGISILNVILLLHTIQFLIGPMLAYYMGFKGVLAIYQMQIPEVEYFSYTLPAMIAFALGMGCFRKSNSFLLEKKEEFKLETSILDVFLIVGIVLLNLFFQIFVIEISFLFYLIFACKYVFLIKIILSRRRFPFMVFFLVFGSSLLNSFKTGMFHDLLIWFIFVSLIIAFKFQFTLKYKILGILAFIGVVIVLQLGKLEFRKSNDLSTFSKVILNSEEFVTDNLLRSSITRFNQGYILTHVMSNVPSNIPYSNGSYMLDIVEAAIFPRFLAPNKLKSGDQEVFTKYSGLMLNKNTSMALGSLSDAYINFGMLGGYIFMFFYGKFFGLVNTFLATWGDNNQNLKPFVFLVFLFAVRPDCDLQTILGHVFKVVVVLIFLGIVNSFSERTNVMSSR</sequence>
<feature type="transmembrane region" description="Helical" evidence="1">
    <location>
        <begin position="93"/>
        <end position="111"/>
    </location>
</feature>
<feature type="transmembrane region" description="Helical" evidence="1">
    <location>
        <begin position="28"/>
        <end position="44"/>
    </location>
</feature>
<dbReference type="AlphaFoldDB" id="A0A5C6V8L8"/>
<evidence type="ECO:0008006" key="4">
    <source>
        <dbReference type="Google" id="ProtNLM"/>
    </source>
</evidence>
<dbReference type="EMBL" id="VORB01000004">
    <property type="protein sequence ID" value="TXC81399.1"/>
    <property type="molecule type" value="Genomic_DNA"/>
</dbReference>
<evidence type="ECO:0000313" key="2">
    <source>
        <dbReference type="EMBL" id="TXC81399.1"/>
    </source>
</evidence>
<proteinExistence type="predicted"/>
<evidence type="ECO:0000256" key="1">
    <source>
        <dbReference type="SAM" id="Phobius"/>
    </source>
</evidence>
<feature type="transmembrane region" description="Helical" evidence="1">
    <location>
        <begin position="227"/>
        <end position="243"/>
    </location>
</feature>
<keyword evidence="1" id="KW-0812">Transmembrane</keyword>
<keyword evidence="1" id="KW-0472">Membrane</keyword>
<dbReference type="RefSeq" id="WP_147014116.1">
    <property type="nucleotide sequence ID" value="NZ_VORB01000004.1"/>
</dbReference>
<feature type="transmembrane region" description="Helical" evidence="1">
    <location>
        <begin position="352"/>
        <end position="369"/>
    </location>
</feature>
<feature type="transmembrane region" description="Helical" evidence="1">
    <location>
        <begin position="7"/>
        <end position="22"/>
    </location>
</feature>
<feature type="transmembrane region" description="Helical" evidence="1">
    <location>
        <begin position="204"/>
        <end position="221"/>
    </location>
</feature>
<dbReference type="Proteomes" id="UP000321168">
    <property type="component" value="Unassembled WGS sequence"/>
</dbReference>
<feature type="transmembrane region" description="Helical" evidence="1">
    <location>
        <begin position="51"/>
        <end position="73"/>
    </location>
</feature>
<reference evidence="2 3" key="1">
    <citation type="submission" date="2019-08" db="EMBL/GenBank/DDBJ databases">
        <title>Genome of Luteibaculum oceani JCM 18817.</title>
        <authorList>
            <person name="Bowman J.P."/>
        </authorList>
    </citation>
    <scope>NUCLEOTIDE SEQUENCE [LARGE SCALE GENOMIC DNA]</scope>
    <source>
        <strain evidence="2 3">JCM 18817</strain>
    </source>
</reference>
<name>A0A5C6V8L8_9FLAO</name>
<accession>A0A5C6V8L8</accession>
<dbReference type="OrthoDB" id="966190at2"/>
<comment type="caution">
    <text evidence="2">The sequence shown here is derived from an EMBL/GenBank/DDBJ whole genome shotgun (WGS) entry which is preliminary data.</text>
</comment>
<protein>
    <recommendedName>
        <fullName evidence="4">Oligosaccharide repeat unit polymerase</fullName>
    </recommendedName>
</protein>